<dbReference type="Proteomes" id="UP001222325">
    <property type="component" value="Unassembled WGS sequence"/>
</dbReference>
<dbReference type="AlphaFoldDB" id="A0AAD6XVR1"/>
<reference evidence="2" key="1">
    <citation type="submission" date="2023-03" db="EMBL/GenBank/DDBJ databases">
        <title>Massive genome expansion in bonnet fungi (Mycena s.s.) driven by repeated elements and novel gene families across ecological guilds.</title>
        <authorList>
            <consortium name="Lawrence Berkeley National Laboratory"/>
            <person name="Harder C.B."/>
            <person name="Miyauchi S."/>
            <person name="Viragh M."/>
            <person name="Kuo A."/>
            <person name="Thoen E."/>
            <person name="Andreopoulos B."/>
            <person name="Lu D."/>
            <person name="Skrede I."/>
            <person name="Drula E."/>
            <person name="Henrissat B."/>
            <person name="Morin E."/>
            <person name="Kohler A."/>
            <person name="Barry K."/>
            <person name="LaButti K."/>
            <person name="Morin E."/>
            <person name="Salamov A."/>
            <person name="Lipzen A."/>
            <person name="Mereny Z."/>
            <person name="Hegedus B."/>
            <person name="Baldrian P."/>
            <person name="Stursova M."/>
            <person name="Weitz H."/>
            <person name="Taylor A."/>
            <person name="Grigoriev I.V."/>
            <person name="Nagy L.G."/>
            <person name="Martin F."/>
            <person name="Kauserud H."/>
        </authorList>
    </citation>
    <scope>NUCLEOTIDE SEQUENCE</scope>
    <source>
        <strain evidence="2">CBHHK173m</strain>
    </source>
</reference>
<feature type="region of interest" description="Disordered" evidence="1">
    <location>
        <begin position="236"/>
        <end position="269"/>
    </location>
</feature>
<name>A0AAD6XVR1_9AGAR</name>
<evidence type="ECO:0000313" key="2">
    <source>
        <dbReference type="EMBL" id="KAJ7102619.1"/>
    </source>
</evidence>
<proteinExistence type="predicted"/>
<feature type="compositionally biased region" description="Basic and acidic residues" evidence="1">
    <location>
        <begin position="361"/>
        <end position="373"/>
    </location>
</feature>
<dbReference type="EMBL" id="JARJCN010000003">
    <property type="protein sequence ID" value="KAJ7102619.1"/>
    <property type="molecule type" value="Genomic_DNA"/>
</dbReference>
<evidence type="ECO:0000256" key="1">
    <source>
        <dbReference type="SAM" id="MobiDB-lite"/>
    </source>
</evidence>
<feature type="compositionally biased region" description="Basic residues" evidence="1">
    <location>
        <begin position="238"/>
        <end position="248"/>
    </location>
</feature>
<feature type="region of interest" description="Disordered" evidence="1">
    <location>
        <begin position="75"/>
        <end position="97"/>
    </location>
</feature>
<evidence type="ECO:0000313" key="3">
    <source>
        <dbReference type="Proteomes" id="UP001222325"/>
    </source>
</evidence>
<feature type="region of interest" description="Disordered" evidence="1">
    <location>
        <begin position="105"/>
        <end position="124"/>
    </location>
</feature>
<feature type="compositionally biased region" description="Basic residues" evidence="1">
    <location>
        <begin position="394"/>
        <end position="412"/>
    </location>
</feature>
<feature type="region of interest" description="Disordered" evidence="1">
    <location>
        <begin position="1"/>
        <end position="39"/>
    </location>
</feature>
<comment type="caution">
    <text evidence="2">The sequence shown here is derived from an EMBL/GenBank/DDBJ whole genome shotgun (WGS) entry which is preliminary data.</text>
</comment>
<keyword evidence="3" id="KW-1185">Reference proteome</keyword>
<organism evidence="2 3">
    <name type="scientific">Mycena belliarum</name>
    <dbReference type="NCBI Taxonomy" id="1033014"/>
    <lineage>
        <taxon>Eukaryota</taxon>
        <taxon>Fungi</taxon>
        <taxon>Dikarya</taxon>
        <taxon>Basidiomycota</taxon>
        <taxon>Agaricomycotina</taxon>
        <taxon>Agaricomycetes</taxon>
        <taxon>Agaricomycetidae</taxon>
        <taxon>Agaricales</taxon>
        <taxon>Marasmiineae</taxon>
        <taxon>Mycenaceae</taxon>
        <taxon>Mycena</taxon>
    </lineage>
</organism>
<gene>
    <name evidence="2" type="ORF">B0H15DRAFT_943516</name>
</gene>
<feature type="region of interest" description="Disordered" evidence="1">
    <location>
        <begin position="353"/>
        <end position="442"/>
    </location>
</feature>
<protein>
    <submittedName>
        <fullName evidence="2">Uncharacterized protein</fullName>
    </submittedName>
</protein>
<accession>A0AAD6XVR1</accession>
<feature type="region of interest" description="Disordered" evidence="1">
    <location>
        <begin position="179"/>
        <end position="222"/>
    </location>
</feature>
<sequence>MPSWIKSGTLAERHPRPSLVPPPRHVDTPKLLPDNSVASPRGAAGALIRNAHPVPTHICTRRPCCRLRCPRSRCRTPAMTRPPARTHDAQSRPLDTRSAAAALARDDTPTPSLPAPHDPAAAASQLRARPPNCWKSCAVRFVRTLCVLRRPLPPPPVLPRRTPVSHPLPKVLRRRIVQTRSPTRPRSPAADALCIRPAHPQSPRYRARPTSGGLSRPAAHKSSACPVRPACRISAVGKSRRRLARGRRGRESAATACRSTPLSRGKRAPCRRTRGRVSDALALKESYALVGAPRAVRFQQISVQLPDARLASGAPAACAPSPRLAPSAFRIRPCRARMLPATPQVGLRARLRVRRATRRPPKTDRGATLRETDAGASRASGGGALPPIREKSPPRAHRMGRKSTARWRRRKSTPSAGTETRPPANAARARARAHPTPSERAQMQYRGAAQYWRWDTHASRIAAVRSGCARCTRPAMFQRRGSSRARECHTIVVTFAPPALVWVANARSARTASCECAAASARAARGTRDAAGRVRATQIVASTGGVFGHADVNRRACCARIVARSRSRLRRRRSLASRESPPPASQLALPDAALLSRPVPGSPLSSAIRSPDGVLGIHPYPPLSPFRTRHREYCAREFAGRFAR</sequence>